<keyword evidence="1" id="KW-1133">Transmembrane helix</keyword>
<evidence type="ECO:0000256" key="1">
    <source>
        <dbReference type="SAM" id="Phobius"/>
    </source>
</evidence>
<organism evidence="2">
    <name type="scientific">Arundo donax</name>
    <name type="common">Giant reed</name>
    <name type="synonym">Donax arundinaceus</name>
    <dbReference type="NCBI Taxonomy" id="35708"/>
    <lineage>
        <taxon>Eukaryota</taxon>
        <taxon>Viridiplantae</taxon>
        <taxon>Streptophyta</taxon>
        <taxon>Embryophyta</taxon>
        <taxon>Tracheophyta</taxon>
        <taxon>Spermatophyta</taxon>
        <taxon>Magnoliopsida</taxon>
        <taxon>Liliopsida</taxon>
        <taxon>Poales</taxon>
        <taxon>Poaceae</taxon>
        <taxon>PACMAD clade</taxon>
        <taxon>Arundinoideae</taxon>
        <taxon>Arundineae</taxon>
        <taxon>Arundo</taxon>
    </lineage>
</organism>
<proteinExistence type="predicted"/>
<dbReference type="AlphaFoldDB" id="A0A0A9D4Q3"/>
<reference evidence="2" key="2">
    <citation type="journal article" date="2015" name="Data Brief">
        <title>Shoot transcriptome of the giant reed, Arundo donax.</title>
        <authorList>
            <person name="Barrero R.A."/>
            <person name="Guerrero F.D."/>
            <person name="Moolhuijzen P."/>
            <person name="Goolsby J.A."/>
            <person name="Tidwell J."/>
            <person name="Bellgard S.E."/>
            <person name="Bellgard M.I."/>
        </authorList>
    </citation>
    <scope>NUCLEOTIDE SEQUENCE</scope>
    <source>
        <tissue evidence="2">Shoot tissue taken approximately 20 cm above the soil surface</tissue>
    </source>
</reference>
<keyword evidence="1" id="KW-0472">Membrane</keyword>
<protein>
    <submittedName>
        <fullName evidence="2">GUN5</fullName>
    </submittedName>
</protein>
<dbReference type="EMBL" id="GBRH01215079">
    <property type="protein sequence ID" value="JAD82816.1"/>
    <property type="molecule type" value="Transcribed_RNA"/>
</dbReference>
<keyword evidence="1" id="KW-0812">Transmembrane</keyword>
<reference evidence="2" key="1">
    <citation type="submission" date="2014-09" db="EMBL/GenBank/DDBJ databases">
        <authorList>
            <person name="Magalhaes I.L.F."/>
            <person name="Oliveira U."/>
            <person name="Santos F.R."/>
            <person name="Vidigal T.H.D.A."/>
            <person name="Brescovit A.D."/>
            <person name="Santos A.J."/>
        </authorList>
    </citation>
    <scope>NUCLEOTIDE SEQUENCE</scope>
    <source>
        <tissue evidence="2">Shoot tissue taken approximately 20 cm above the soil surface</tissue>
    </source>
</reference>
<feature type="transmembrane region" description="Helical" evidence="1">
    <location>
        <begin position="24"/>
        <end position="45"/>
    </location>
</feature>
<accession>A0A0A9D4Q3</accession>
<evidence type="ECO:0000313" key="2">
    <source>
        <dbReference type="EMBL" id="JAD82816.1"/>
    </source>
</evidence>
<sequence length="186" mass="19124">MELNTFRYAAVPTLPLSGGKLKTVIASFFSSLVFLLSFAHLIALVQSCSTLLCNACDFPVLGSRPAKTMGSIPPSSSGSATCSATWIGCNPKVLLSHSSVVWNTSGSATMYGTSSFCSTAIALGWSCLAGPPTSANPVSDTTALTKGLPVTESTRYRCVGPEKSSPPAKIGMTLAPLASSSMMTAT</sequence>
<name>A0A0A9D4Q3_ARUDO</name>